<dbReference type="PROSITE" id="PS51257">
    <property type="entry name" value="PROKAR_LIPOPROTEIN"/>
    <property type="match status" value="1"/>
</dbReference>
<name>A0A1H3VF99_9BACT</name>
<dbReference type="Proteomes" id="UP000199041">
    <property type="component" value="Unassembled WGS sequence"/>
</dbReference>
<reference evidence="1 2" key="1">
    <citation type="submission" date="2016-10" db="EMBL/GenBank/DDBJ databases">
        <authorList>
            <person name="de Groot N.N."/>
        </authorList>
    </citation>
    <scope>NUCLEOTIDE SEQUENCE [LARGE SCALE GENOMIC DNA]</scope>
    <source>
        <strain evidence="1 2">Vu-144</strain>
    </source>
</reference>
<protein>
    <recommendedName>
        <fullName evidence="3">Lipoprotein</fullName>
    </recommendedName>
</protein>
<keyword evidence="2" id="KW-1185">Reference proteome</keyword>
<proteinExistence type="predicted"/>
<organism evidence="1 2">
    <name type="scientific">Arachidicoccus rhizosphaerae</name>
    <dbReference type="NCBI Taxonomy" id="551991"/>
    <lineage>
        <taxon>Bacteria</taxon>
        <taxon>Pseudomonadati</taxon>
        <taxon>Bacteroidota</taxon>
        <taxon>Chitinophagia</taxon>
        <taxon>Chitinophagales</taxon>
        <taxon>Chitinophagaceae</taxon>
        <taxon>Arachidicoccus</taxon>
    </lineage>
</organism>
<evidence type="ECO:0008006" key="3">
    <source>
        <dbReference type="Google" id="ProtNLM"/>
    </source>
</evidence>
<accession>A0A1H3VF99</accession>
<evidence type="ECO:0000313" key="2">
    <source>
        <dbReference type="Proteomes" id="UP000199041"/>
    </source>
</evidence>
<dbReference type="AlphaFoldDB" id="A0A1H3VF99"/>
<dbReference type="STRING" id="551991.SAMN05192529_10133"/>
<gene>
    <name evidence="1" type="ORF">SAMN05192529_10133</name>
</gene>
<evidence type="ECO:0000313" key="1">
    <source>
        <dbReference type="EMBL" id="SDZ73341.1"/>
    </source>
</evidence>
<sequence length="157" mass="17789">MGRAGWAICIIILIISSCSLTKPLMQDTQVAGTYSAVTDFSRDVQNMNGAKETMVYKKGREEKLKFLPNHKFIKTIHYSSDRVADQIVMGTWELSENQYIHAFGSEGTGSFSEFYQLEAAGGNLIRLDEHKQKLAPEYAPYYTYYRQDAPKLTGQTK</sequence>
<dbReference type="EMBL" id="FNQY01000001">
    <property type="protein sequence ID" value="SDZ73341.1"/>
    <property type="molecule type" value="Genomic_DNA"/>
</dbReference>